<dbReference type="EMBL" id="CP140635">
    <property type="protein sequence ID" value="WQN36642.1"/>
    <property type="molecule type" value="Genomic_DNA"/>
</dbReference>
<sequence>MKDLTVSERVVVRMLEAAWSAYLTLPHERDDEALEFRRKLDEAAAVVKMRPARRWAAEAEFGGNHG</sequence>
<dbReference type="Proteomes" id="UP001322785">
    <property type="component" value="Chromosome"/>
</dbReference>
<keyword evidence="2" id="KW-1185">Reference proteome</keyword>
<proteinExistence type="predicted"/>
<evidence type="ECO:0000313" key="1">
    <source>
        <dbReference type="EMBL" id="WQN36642.1"/>
    </source>
</evidence>
<evidence type="ECO:0000313" key="2">
    <source>
        <dbReference type="Proteomes" id="UP001322785"/>
    </source>
</evidence>
<dbReference type="RefSeq" id="WP_193444962.1">
    <property type="nucleotide sequence ID" value="NZ_BSOQ01000045.1"/>
</dbReference>
<name>A0ABZ0ZDI7_9HYPH</name>
<protein>
    <submittedName>
        <fullName evidence="1">Uncharacterized protein</fullName>
    </submittedName>
</protein>
<organism evidence="1 2">
    <name type="scientific">Rhizobium indigoferae</name>
    <dbReference type="NCBI Taxonomy" id="158891"/>
    <lineage>
        <taxon>Bacteria</taxon>
        <taxon>Pseudomonadati</taxon>
        <taxon>Pseudomonadota</taxon>
        <taxon>Alphaproteobacteria</taxon>
        <taxon>Hyphomicrobiales</taxon>
        <taxon>Rhizobiaceae</taxon>
        <taxon>Rhizobium/Agrobacterium group</taxon>
        <taxon>Rhizobium</taxon>
    </lineage>
</organism>
<reference evidence="1 2" key="1">
    <citation type="submission" date="2023-12" db="EMBL/GenBank/DDBJ databases">
        <authorList>
            <person name="Menendez E."/>
            <person name="Kaur S."/>
            <person name="Flores-Felix J.D."/>
            <person name="diCenzo G.C."/>
            <person name="Peix A."/>
            <person name="Velazquez E."/>
        </authorList>
    </citation>
    <scope>NUCLEOTIDE SEQUENCE [LARGE SCALE GENOMIC DNA]</scope>
    <source>
        <strain evidence="1 2">CIP 108029</strain>
    </source>
</reference>
<accession>A0ABZ0ZDI7</accession>
<gene>
    <name evidence="1" type="ORF">U5G49_001731</name>
</gene>